<proteinExistence type="predicted"/>
<organism evidence="1 2">
    <name type="scientific">Zavarzinia aquatilis</name>
    <dbReference type="NCBI Taxonomy" id="2211142"/>
    <lineage>
        <taxon>Bacteria</taxon>
        <taxon>Pseudomonadati</taxon>
        <taxon>Pseudomonadota</taxon>
        <taxon>Alphaproteobacteria</taxon>
        <taxon>Rhodospirillales</taxon>
        <taxon>Zavarziniaceae</taxon>
        <taxon>Zavarzinia</taxon>
    </lineage>
</organism>
<comment type="caution">
    <text evidence="1">The sequence shown here is derived from an EMBL/GenBank/DDBJ whole genome shotgun (WGS) entry which is preliminary data.</text>
</comment>
<dbReference type="RefSeq" id="WP_109902917.1">
    <property type="nucleotide sequence ID" value="NZ_QGLE01000002.1"/>
</dbReference>
<keyword evidence="2" id="KW-1185">Reference proteome</keyword>
<name>A0A317EI97_9PROT</name>
<reference evidence="1 2" key="1">
    <citation type="submission" date="2018-05" db="EMBL/GenBank/DDBJ databases">
        <title>Zavarzinia sp. HR-AS.</title>
        <authorList>
            <person name="Lee Y."/>
            <person name="Jeon C.O."/>
        </authorList>
    </citation>
    <scope>NUCLEOTIDE SEQUENCE [LARGE SCALE GENOMIC DNA]</scope>
    <source>
        <strain evidence="1 2">HR-AS</strain>
    </source>
</reference>
<gene>
    <name evidence="1" type="ORF">DKG74_04085</name>
</gene>
<protein>
    <submittedName>
        <fullName evidence="1">Uncharacterized protein</fullName>
    </submittedName>
</protein>
<dbReference type="EMBL" id="QGLE01000002">
    <property type="protein sequence ID" value="PWR24955.1"/>
    <property type="molecule type" value="Genomic_DNA"/>
</dbReference>
<dbReference type="AlphaFoldDB" id="A0A317EI97"/>
<accession>A0A317EI97</accession>
<evidence type="ECO:0000313" key="2">
    <source>
        <dbReference type="Proteomes" id="UP000245461"/>
    </source>
</evidence>
<evidence type="ECO:0000313" key="1">
    <source>
        <dbReference type="EMBL" id="PWR24955.1"/>
    </source>
</evidence>
<sequence length="84" mass="8622">MRRLSEAERAGLLRVARGAIDRVHGYPLTPAETMQELARVTGAAVLLAATASGRHPADVLADAMEAMTMATGPGQAPRAAGGGR</sequence>
<dbReference type="Proteomes" id="UP000245461">
    <property type="component" value="Unassembled WGS sequence"/>
</dbReference>